<keyword evidence="3" id="KW-1185">Reference proteome</keyword>
<dbReference type="RefSeq" id="WP_104449532.1">
    <property type="nucleotide sequence ID" value="NZ_NIRS01000004.1"/>
</dbReference>
<dbReference type="Proteomes" id="UP000238541">
    <property type="component" value="Unassembled WGS sequence"/>
</dbReference>
<feature type="region of interest" description="Disordered" evidence="1">
    <location>
        <begin position="53"/>
        <end position="81"/>
    </location>
</feature>
<protein>
    <submittedName>
        <fullName evidence="2">Terminase small subunit</fullName>
    </submittedName>
</protein>
<feature type="compositionally biased region" description="Basic and acidic residues" evidence="1">
    <location>
        <begin position="59"/>
        <end position="71"/>
    </location>
</feature>
<organism evidence="2 3">
    <name type="scientific">Pseudomonas laurylsulfatiphila</name>
    <dbReference type="NCBI Taxonomy" id="2011015"/>
    <lineage>
        <taxon>Bacteria</taxon>
        <taxon>Pseudomonadati</taxon>
        <taxon>Pseudomonadota</taxon>
        <taxon>Gammaproteobacteria</taxon>
        <taxon>Pseudomonadales</taxon>
        <taxon>Pseudomonadaceae</taxon>
        <taxon>Pseudomonas</taxon>
    </lineage>
</organism>
<proteinExistence type="predicted"/>
<evidence type="ECO:0000313" key="2">
    <source>
        <dbReference type="EMBL" id="PPK37564.1"/>
    </source>
</evidence>
<evidence type="ECO:0000313" key="3">
    <source>
        <dbReference type="Proteomes" id="UP000238541"/>
    </source>
</evidence>
<gene>
    <name evidence="2" type="ORF">CD175_14880</name>
</gene>
<evidence type="ECO:0000256" key="1">
    <source>
        <dbReference type="SAM" id="MobiDB-lite"/>
    </source>
</evidence>
<accession>A0A2S6FJD2</accession>
<dbReference type="AlphaFoldDB" id="A0A2S6FJD2"/>
<sequence>MTALTKAEFAARQGWSKPYVSKLAKSGRLVLMADGMVDVEATDRLLFSTADPSKANVAARHERERIQRRPEGNTPGPQIEYEPSTVFSQQAPMTVEGIPDFQESRAYREFYESRLTESEFHKNRGAHVELEAVKTAAYTTGRMLRDLLLGMPPQLAPELAAMSDHWQIEKHLTAALRRVLDDAERMSSTDLIHSLTAAS</sequence>
<reference evidence="3" key="1">
    <citation type="submission" date="2017-06" db="EMBL/GenBank/DDBJ databases">
        <authorList>
            <person name="Furmanczyk E.M."/>
        </authorList>
    </citation>
    <scope>NUCLEOTIDE SEQUENCE [LARGE SCALE GENOMIC DNA]</scope>
    <source>
        <strain evidence="3">AP3_16</strain>
    </source>
</reference>
<comment type="caution">
    <text evidence="2">The sequence shown here is derived from an EMBL/GenBank/DDBJ whole genome shotgun (WGS) entry which is preliminary data.</text>
</comment>
<name>A0A2S6FJD2_9PSED</name>
<dbReference type="EMBL" id="NIRS01000004">
    <property type="protein sequence ID" value="PPK37564.1"/>
    <property type="molecule type" value="Genomic_DNA"/>
</dbReference>